<sequence>MPEHLHLDVFSHVLSYIYDLKTLYRISLSIPSSHPFSAAILRRLCELPIPLSCDAKSKLDMDRVLDILISSPGSFPVANAIQHLMIESDRENMGRVVDIISRPGSFPVANAIQHSTIESDREPSERMKKSALRTRLIDLFERTKNLRVLDWCGAIGPASSELHILRGLDRLRTFRVDCGFYTGFTSNFETEGVWEIDDFVSTVGPNLTSLDFRKVNMKTYISLVANASRFAAYHALKRLYLDLTEGVWDWDGLGSPQSGASDEFSFSNLGFPAVEEVGMRVGDLTIASGRAGPMDLIDWEPLKSLSLFVDPCVDWCSVRSLRIFMALPPEKFASLVRLEIQDTIRNNSPWKWPDEPRGHNERTESGRCYWGLVPQFLASVRSESLSNLVHLWVNQRVLCMPKGTPTDYALFGGDVDFYDVGELWVAGADEEENARKAEWIAILRAVLGRLESLRVGFGPMSAEEVGLVLECCSHDRLAQFGFQYKWRVCEREATISSDLLDHLAQSPALVDLHLLQPRPGTHAAYRSSVHAENGRTLDDISAIFKCNPNLCRVGIGQNTVWERRSFPLDPGYAATDVILAQDGYCDPRLLVEGAVPRFFDIGVLETYPDDGHSMRPEPTSDIKELRNLLERILPSPEDST</sequence>
<gene>
    <name evidence="1" type="ORF">LshimejAT787_0600410</name>
</gene>
<dbReference type="EMBL" id="BRPK01000006">
    <property type="protein sequence ID" value="GLB38879.1"/>
    <property type="molecule type" value="Genomic_DNA"/>
</dbReference>
<keyword evidence="2" id="KW-1185">Reference proteome</keyword>
<proteinExistence type="predicted"/>
<comment type="caution">
    <text evidence="1">The sequence shown here is derived from an EMBL/GenBank/DDBJ whole genome shotgun (WGS) entry which is preliminary data.</text>
</comment>
<evidence type="ECO:0000313" key="2">
    <source>
        <dbReference type="Proteomes" id="UP001063166"/>
    </source>
</evidence>
<dbReference type="Proteomes" id="UP001063166">
    <property type="component" value="Unassembled WGS sequence"/>
</dbReference>
<evidence type="ECO:0000313" key="1">
    <source>
        <dbReference type="EMBL" id="GLB38879.1"/>
    </source>
</evidence>
<accession>A0A9P3PNY0</accession>
<organism evidence="1 2">
    <name type="scientific">Lyophyllum shimeji</name>
    <name type="common">Hon-shimeji</name>
    <name type="synonym">Tricholoma shimeji</name>
    <dbReference type="NCBI Taxonomy" id="47721"/>
    <lineage>
        <taxon>Eukaryota</taxon>
        <taxon>Fungi</taxon>
        <taxon>Dikarya</taxon>
        <taxon>Basidiomycota</taxon>
        <taxon>Agaricomycotina</taxon>
        <taxon>Agaricomycetes</taxon>
        <taxon>Agaricomycetidae</taxon>
        <taxon>Agaricales</taxon>
        <taxon>Tricholomatineae</taxon>
        <taxon>Lyophyllaceae</taxon>
        <taxon>Lyophyllum</taxon>
    </lineage>
</organism>
<name>A0A9P3PNY0_LYOSH</name>
<dbReference type="OrthoDB" id="3015518at2759"/>
<reference evidence="1" key="1">
    <citation type="submission" date="2022-07" db="EMBL/GenBank/DDBJ databases">
        <title>The genome of Lyophyllum shimeji provides insight into the initial evolution of ectomycorrhizal fungal genome.</title>
        <authorList>
            <person name="Kobayashi Y."/>
            <person name="Shibata T."/>
            <person name="Hirakawa H."/>
            <person name="Shigenobu S."/>
            <person name="Nishiyama T."/>
            <person name="Yamada A."/>
            <person name="Hasebe M."/>
            <person name="Kawaguchi M."/>
        </authorList>
    </citation>
    <scope>NUCLEOTIDE SEQUENCE</scope>
    <source>
        <strain evidence="1">AT787</strain>
    </source>
</reference>
<protein>
    <submittedName>
        <fullName evidence="1">Uncharacterized protein</fullName>
    </submittedName>
</protein>
<dbReference type="AlphaFoldDB" id="A0A9P3PNY0"/>